<accession>A0A1Z4J9Z4</accession>
<dbReference type="Proteomes" id="UP000217895">
    <property type="component" value="Chromosome"/>
</dbReference>
<dbReference type="InterPro" id="IPR043132">
    <property type="entry name" value="BCAT-like_C"/>
</dbReference>
<dbReference type="Pfam" id="PF01063">
    <property type="entry name" value="Aminotran_4"/>
    <property type="match status" value="1"/>
</dbReference>
<dbReference type="PANTHER" id="PTHR42743">
    <property type="entry name" value="AMINO-ACID AMINOTRANSFERASE"/>
    <property type="match status" value="1"/>
</dbReference>
<dbReference type="Gene3D" id="3.20.10.10">
    <property type="entry name" value="D-amino Acid Aminotransferase, subunit A, domain 2"/>
    <property type="match status" value="1"/>
</dbReference>
<keyword evidence="2" id="KW-0032">Aminotransferase</keyword>
<evidence type="ECO:0000313" key="3">
    <source>
        <dbReference type="Proteomes" id="UP000217895"/>
    </source>
</evidence>
<dbReference type="GO" id="GO:0008483">
    <property type="term" value="F:transaminase activity"/>
    <property type="evidence" value="ECO:0007669"/>
    <property type="project" value="UniProtKB-KW"/>
</dbReference>
<dbReference type="GO" id="GO:0005829">
    <property type="term" value="C:cytosol"/>
    <property type="evidence" value="ECO:0007669"/>
    <property type="project" value="TreeGrafter"/>
</dbReference>
<sequence>MKYWYNGSAIAGDQIQLSITDPGLIYGATTFTTLRVYQSLDHELTNWKGHCDRLETTIADFHWQSPNWDNIRSGAEWLSNDYPVLRIVVFPDGREWVAGRSLPVDLAERQQKGITAWVAGSELSRSLPQHKTGNYLAPWLALQTAQRLNAQEAILTDLNGNWLESSTGTLWGWKDNGWWTPPLVDGILPGLLRSHLLSSLSNVIEKTWTPDLVWEFEAIAYTNCVMEVIPIHTVLDRETQFQYVADHPSFQLLRECFTV</sequence>
<proteinExistence type="inferred from homology"/>
<evidence type="ECO:0000256" key="1">
    <source>
        <dbReference type="ARBA" id="ARBA00009320"/>
    </source>
</evidence>
<dbReference type="SUPFAM" id="SSF56752">
    <property type="entry name" value="D-aminoacid aminotransferase-like PLP-dependent enzymes"/>
    <property type="match status" value="1"/>
</dbReference>
<dbReference type="InterPro" id="IPR001544">
    <property type="entry name" value="Aminotrans_IV"/>
</dbReference>
<dbReference type="EMBL" id="AP018203">
    <property type="protein sequence ID" value="BAY53586.1"/>
    <property type="molecule type" value="Genomic_DNA"/>
</dbReference>
<comment type="similarity">
    <text evidence="1">Belongs to the class-IV pyridoxal-phosphate-dependent aminotransferase family.</text>
</comment>
<keyword evidence="3" id="KW-1185">Reference proteome</keyword>
<evidence type="ECO:0000313" key="2">
    <source>
        <dbReference type="EMBL" id="BAY53586.1"/>
    </source>
</evidence>
<name>A0A1Z4J9Z4_LEPBY</name>
<dbReference type="GO" id="GO:0046394">
    <property type="term" value="P:carboxylic acid biosynthetic process"/>
    <property type="evidence" value="ECO:0007669"/>
    <property type="project" value="UniProtKB-ARBA"/>
</dbReference>
<keyword evidence="2" id="KW-0808">Transferase</keyword>
<organism evidence="2 3">
    <name type="scientific">Leptolyngbya boryana NIES-2135</name>
    <dbReference type="NCBI Taxonomy" id="1973484"/>
    <lineage>
        <taxon>Bacteria</taxon>
        <taxon>Bacillati</taxon>
        <taxon>Cyanobacteriota</taxon>
        <taxon>Cyanophyceae</taxon>
        <taxon>Leptolyngbyales</taxon>
        <taxon>Leptolyngbyaceae</taxon>
        <taxon>Leptolyngbya group</taxon>
        <taxon>Leptolyngbya</taxon>
    </lineage>
</organism>
<protein>
    <submittedName>
        <fullName evidence="2">Aminotransferase, class IV superfamily protein</fullName>
    </submittedName>
</protein>
<dbReference type="PANTHER" id="PTHR42743:SF11">
    <property type="entry name" value="AMINODEOXYCHORISMATE LYASE"/>
    <property type="match status" value="1"/>
</dbReference>
<gene>
    <name evidence="2" type="ORF">NIES2135_03920</name>
</gene>
<dbReference type="InterPro" id="IPR043131">
    <property type="entry name" value="BCAT-like_N"/>
</dbReference>
<dbReference type="AlphaFoldDB" id="A0A1Z4J9Z4"/>
<reference evidence="2 3" key="1">
    <citation type="submission" date="2017-06" db="EMBL/GenBank/DDBJ databases">
        <title>Genome sequencing of cyanobaciteial culture collection at National Institute for Environmental Studies (NIES).</title>
        <authorList>
            <person name="Hirose Y."/>
            <person name="Shimura Y."/>
            <person name="Fujisawa T."/>
            <person name="Nakamura Y."/>
            <person name="Kawachi M."/>
        </authorList>
    </citation>
    <scope>NUCLEOTIDE SEQUENCE [LARGE SCALE GENOMIC DNA]</scope>
    <source>
        <strain evidence="2 3">NIES-2135</strain>
    </source>
</reference>
<dbReference type="InterPro" id="IPR036038">
    <property type="entry name" value="Aminotransferase-like"/>
</dbReference>
<dbReference type="Gene3D" id="3.30.470.10">
    <property type="match status" value="1"/>
</dbReference>
<dbReference type="InterPro" id="IPR050571">
    <property type="entry name" value="Class-IV_PLP-Dep_Aminotrnsfr"/>
</dbReference>